<accession>V4PGV1</accession>
<dbReference type="GO" id="GO:0006979">
    <property type="term" value="P:response to oxidative stress"/>
    <property type="evidence" value="ECO:0007669"/>
    <property type="project" value="InterPro"/>
</dbReference>
<dbReference type="Proteomes" id="UP000017837">
    <property type="component" value="Unassembled WGS sequence"/>
</dbReference>
<dbReference type="eggNOG" id="COG0753">
    <property type="taxonomic scope" value="Bacteria"/>
</dbReference>
<dbReference type="PROSITE" id="PS51402">
    <property type="entry name" value="CATALASE_3"/>
    <property type="match status" value="1"/>
</dbReference>
<dbReference type="AlphaFoldDB" id="V4PGV1"/>
<dbReference type="PATRIC" id="fig|1121022.4.peg.1244"/>
<dbReference type="InterPro" id="IPR020835">
    <property type="entry name" value="Catalase_sf"/>
</dbReference>
<organism evidence="1 2">
    <name type="scientific">Asticcacaulis benevestitus DSM 16100 = ATCC BAA-896</name>
    <dbReference type="NCBI Taxonomy" id="1121022"/>
    <lineage>
        <taxon>Bacteria</taxon>
        <taxon>Pseudomonadati</taxon>
        <taxon>Pseudomonadota</taxon>
        <taxon>Alphaproteobacteria</taxon>
        <taxon>Caulobacterales</taxon>
        <taxon>Caulobacteraceae</taxon>
        <taxon>Asticcacaulis</taxon>
    </lineage>
</organism>
<dbReference type="PANTHER" id="PTHR36195">
    <property type="entry name" value="DOMAIN PROTEIN, PUTATIVE (AFU_ORTHOLOGUE AFUA_5G01990)-RELATED-RELATED"/>
    <property type="match status" value="1"/>
</dbReference>
<evidence type="ECO:0008006" key="3">
    <source>
        <dbReference type="Google" id="ProtNLM"/>
    </source>
</evidence>
<dbReference type="EMBL" id="AWGB01000009">
    <property type="protein sequence ID" value="ESQ93147.1"/>
    <property type="molecule type" value="Genomic_DNA"/>
</dbReference>
<reference evidence="1 2" key="1">
    <citation type="journal article" date="2014" name="Nature">
        <title>Sequential evolution of bacterial morphology by co-option of a developmental regulator.</title>
        <authorList>
            <person name="Jiang C."/>
            <person name="Brown P.J."/>
            <person name="Ducret A."/>
            <person name="Brun Y.V."/>
        </authorList>
    </citation>
    <scope>NUCLEOTIDE SEQUENCE [LARGE SCALE GENOMIC DNA]</scope>
    <source>
        <strain evidence="1 2">DSM 16100</strain>
    </source>
</reference>
<dbReference type="CDD" id="cd08152">
    <property type="entry name" value="y4iL_like"/>
    <property type="match status" value="1"/>
</dbReference>
<evidence type="ECO:0000313" key="2">
    <source>
        <dbReference type="Proteomes" id="UP000017837"/>
    </source>
</evidence>
<dbReference type="InterPro" id="IPR018028">
    <property type="entry name" value="Catalase"/>
</dbReference>
<dbReference type="Gene3D" id="2.40.180.10">
    <property type="entry name" value="Catalase core domain"/>
    <property type="match status" value="1"/>
</dbReference>
<dbReference type="SUPFAM" id="SSF56634">
    <property type="entry name" value="Heme-dependent catalase-like"/>
    <property type="match status" value="1"/>
</dbReference>
<sequence length="372" mass="40306">MSEPIIYTPDLEHSIEDEAEIAEELREALLSISKTTEADGFHGLRSVHAKSHALLIGELEVAGNLPPHLAQGLFGYASTYPVVMRFSTTPGDILPDSVSTPRGLAIKIVGVQGARLPDSENDVTQDFVMVNGPAFQTSNAKAFLKSLKLLAATTDKAEGAKVAMSAVMRGTEKVIEAFGGKSGLIRGMGGEPASHPLGETYYTGVPILYGRYMAKLSVVPVSEDLTMLTDQHIDVGRSKTAIRDAMIDHFNVYGGEWDVRIQLCSDLETMPIEDAAKAWPEEESPYVTVARLRVQPQTAWSEARSEVIDAMSFSPWHGLAAHRPLGSIMRLRKSAYEASSRFRAGHTGVAITEPTTLDGLFASEDAAEVFYP</sequence>
<dbReference type="STRING" id="1121022.GCA_000376105_00647"/>
<proteinExistence type="predicted"/>
<keyword evidence="2" id="KW-1185">Reference proteome</keyword>
<dbReference type="GO" id="GO:0020037">
    <property type="term" value="F:heme binding"/>
    <property type="evidence" value="ECO:0007669"/>
    <property type="project" value="InterPro"/>
</dbReference>
<name>V4PGV1_9CAUL</name>
<dbReference type="PANTHER" id="PTHR36195:SF4">
    <property type="entry name" value="DOMAIN PROTEIN, PUTATIVE (AFU_ORTHOLOGUE AFUA_5G01990)-RELATED"/>
    <property type="match status" value="1"/>
</dbReference>
<comment type="caution">
    <text evidence="1">The sequence shown here is derived from an EMBL/GenBank/DDBJ whole genome shotgun (WGS) entry which is preliminary data.</text>
</comment>
<dbReference type="RefSeq" id="WP_018080319.1">
    <property type="nucleotide sequence ID" value="NZ_AQWM01000001.1"/>
</dbReference>
<gene>
    <name evidence="1" type="ORF">ABENE_06255</name>
</gene>
<dbReference type="OrthoDB" id="9765610at2"/>
<dbReference type="GO" id="GO:0004096">
    <property type="term" value="F:catalase activity"/>
    <property type="evidence" value="ECO:0007669"/>
    <property type="project" value="InterPro"/>
</dbReference>
<evidence type="ECO:0000313" key="1">
    <source>
        <dbReference type="EMBL" id="ESQ93147.1"/>
    </source>
</evidence>
<protein>
    <recommendedName>
        <fullName evidence="3">Catalase</fullName>
    </recommendedName>
</protein>